<dbReference type="Proteomes" id="UP000301424">
    <property type="component" value="Segment"/>
</dbReference>
<dbReference type="EMBL" id="MK552141">
    <property type="protein sequence ID" value="QBQ74532.1"/>
    <property type="molecule type" value="Genomic_DNA"/>
</dbReference>
<proteinExistence type="predicted"/>
<sequence length="156" mass="18248">MEVDQELIAAVREELFPIRVRDKSDRHGLFSTFVRQNRNTLNEVYGTLGFVGEETARWAQERGAIYCGFGHIKEFSWYTVEADIESDTTVTFRTIDRDGRVREVFANIVFPLNELEVFIEHQKRRIVSDIRRQIEEAREAARVAAEEKELYSKLFG</sequence>
<organism evidence="1 2">
    <name type="scientific">Burkholderia phage BcepSauron</name>
    <dbReference type="NCBI Taxonomy" id="2530033"/>
    <lineage>
        <taxon>Viruses</taxon>
        <taxon>Duplodnaviria</taxon>
        <taxon>Heunggongvirae</taxon>
        <taxon>Uroviricota</taxon>
        <taxon>Caudoviricetes</taxon>
        <taxon>Sarumanvirus</taxon>
        <taxon>Sarumanvirus bcepsauron</taxon>
    </lineage>
</organism>
<keyword evidence="2" id="KW-1185">Reference proteome</keyword>
<evidence type="ECO:0000313" key="1">
    <source>
        <dbReference type="EMBL" id="QBQ74532.1"/>
    </source>
</evidence>
<name>A0A482MMP0_9CAUD</name>
<evidence type="ECO:0000313" key="2">
    <source>
        <dbReference type="Proteomes" id="UP000301424"/>
    </source>
</evidence>
<protein>
    <submittedName>
        <fullName evidence="1">Uncharacterized protein</fullName>
    </submittedName>
</protein>
<reference evidence="1 2" key="1">
    <citation type="submission" date="2019-02" db="EMBL/GenBank/DDBJ databases">
        <title>Complete genome sequence of Burkholderia cenocepacia phage BcepSauron.</title>
        <authorList>
            <person name="Park K."/>
            <person name="Gonzalez C."/>
            <person name="Liu M."/>
            <person name="Gill J."/>
        </authorList>
    </citation>
    <scope>NUCLEOTIDE SEQUENCE [LARGE SCALE GENOMIC DNA]</scope>
</reference>
<accession>A0A482MMP0</accession>
<gene>
    <name evidence="1" type="ORF">BcepSauron_152</name>
</gene>